<keyword evidence="3" id="KW-1185">Reference proteome</keyword>
<dbReference type="GeneID" id="19279386"/>
<gene>
    <name evidence="2" type="ORF">PFICI_14373</name>
</gene>
<reference evidence="3" key="1">
    <citation type="journal article" date="2015" name="BMC Genomics">
        <title>Genomic and transcriptomic analysis of the endophytic fungus Pestalotiopsis fici reveals its lifestyle and high potential for synthesis of natural products.</title>
        <authorList>
            <person name="Wang X."/>
            <person name="Zhang X."/>
            <person name="Liu L."/>
            <person name="Xiang M."/>
            <person name="Wang W."/>
            <person name="Sun X."/>
            <person name="Che Y."/>
            <person name="Guo L."/>
            <person name="Liu G."/>
            <person name="Guo L."/>
            <person name="Wang C."/>
            <person name="Yin W.B."/>
            <person name="Stadler M."/>
            <person name="Zhang X."/>
            <person name="Liu X."/>
        </authorList>
    </citation>
    <scope>NUCLEOTIDE SEQUENCE [LARGE SCALE GENOMIC DNA]</scope>
    <source>
        <strain evidence="3">W106-1 / CGMCC3.15140</strain>
    </source>
</reference>
<dbReference type="InterPro" id="IPR052979">
    <property type="entry name" value="Adenylate-forming_domain"/>
</dbReference>
<evidence type="ECO:0000313" key="2">
    <source>
        <dbReference type="EMBL" id="ETS74507.1"/>
    </source>
</evidence>
<evidence type="ECO:0008006" key="4">
    <source>
        <dbReference type="Google" id="ProtNLM"/>
    </source>
</evidence>
<feature type="transmembrane region" description="Helical" evidence="1">
    <location>
        <begin position="115"/>
        <end position="136"/>
    </location>
</feature>
<feature type="transmembrane region" description="Helical" evidence="1">
    <location>
        <begin position="205"/>
        <end position="227"/>
    </location>
</feature>
<sequence length="541" mass="60074">MDEKDAPVEAGQLWGNGSATTVATCGWESITVGTTANNSSVELGSLGRNQTIRQVWDDEFSAVGSEPKKGTHVIRSGLCKDIAEQSSIPSEPVSETPNRVQVWSSKLRHGPCNTYGRLFTIMIVGNVLPLLVGVILDFQEVAEIQAILEKSATICIHMASANAMVCTLARSPVVINALFVVCGAIPRSSPLWLRRRLCKIFHIGGVHSGTGIAACMWTMIFVIVFAFTKPWVSPRPTFILAMAVVVTALLIAIIVVAIPSIRRRCHDTFEMTHRFASWLTLAFLWALLLTQAYDEVVLDQMSSIGTYLLTFPTFWFLLVSSMAAMWPWTMLRKVDVTPEYLSPHAIRLHFSHRQARWGRGLSLARHPLRDWHSFATFTDQLDTPESKFSCLVSNAGDWTRSVIEARPTKLWIRAVPVCGLAYAMKVFSRLVVVTTGSGIGPCLSFIGYKDMPPLRVVWQSRCPLQTYGQRTLDLVKRMDPNPLIIDTSQGGRRDMLPEVLNMVRDFEAEAVIVISNPGFTEKIVYDLESKGIPAYGPIFDS</sequence>
<dbReference type="HOGENOM" id="CLU_005562_3_0_1"/>
<feature type="transmembrane region" description="Helical" evidence="1">
    <location>
        <begin position="273"/>
        <end position="292"/>
    </location>
</feature>
<feature type="transmembrane region" description="Helical" evidence="1">
    <location>
        <begin position="239"/>
        <end position="261"/>
    </location>
</feature>
<keyword evidence="1" id="KW-0472">Membrane</keyword>
<dbReference type="PANTHER" id="PTHR33927:SF3">
    <property type="entry name" value="INTEGRAL MEMBRANE PROTEIN TMPA"/>
    <property type="match status" value="1"/>
</dbReference>
<evidence type="ECO:0000256" key="1">
    <source>
        <dbReference type="SAM" id="Phobius"/>
    </source>
</evidence>
<keyword evidence="1" id="KW-0812">Transmembrane</keyword>
<dbReference type="OMA" id="THRFTSW"/>
<accession>W3WMW4</accession>
<dbReference type="KEGG" id="pfy:PFICI_14373"/>
<protein>
    <recommendedName>
        <fullName evidence="4">Integral membrane protein TmpA</fullName>
    </recommendedName>
</protein>
<dbReference type="InParanoid" id="W3WMW4"/>
<dbReference type="PANTHER" id="PTHR33927">
    <property type="entry name" value="TRANSMEMBRANE PROTEIN"/>
    <property type="match status" value="1"/>
</dbReference>
<dbReference type="GO" id="GO:0005886">
    <property type="term" value="C:plasma membrane"/>
    <property type="evidence" value="ECO:0007669"/>
    <property type="project" value="TreeGrafter"/>
</dbReference>
<dbReference type="OrthoDB" id="3142841at2759"/>
<proteinExistence type="predicted"/>
<name>W3WMW4_PESFW</name>
<feature type="transmembrane region" description="Helical" evidence="1">
    <location>
        <begin position="173"/>
        <end position="193"/>
    </location>
</feature>
<dbReference type="RefSeq" id="XP_007841145.1">
    <property type="nucleotide sequence ID" value="XM_007842954.1"/>
</dbReference>
<evidence type="ECO:0000313" key="3">
    <source>
        <dbReference type="Proteomes" id="UP000030651"/>
    </source>
</evidence>
<keyword evidence="1" id="KW-1133">Transmembrane helix</keyword>
<dbReference type="eggNOG" id="ENOG502QWJ3">
    <property type="taxonomic scope" value="Eukaryota"/>
</dbReference>
<organism evidence="2 3">
    <name type="scientific">Pestalotiopsis fici (strain W106-1 / CGMCC3.15140)</name>
    <dbReference type="NCBI Taxonomy" id="1229662"/>
    <lineage>
        <taxon>Eukaryota</taxon>
        <taxon>Fungi</taxon>
        <taxon>Dikarya</taxon>
        <taxon>Ascomycota</taxon>
        <taxon>Pezizomycotina</taxon>
        <taxon>Sordariomycetes</taxon>
        <taxon>Xylariomycetidae</taxon>
        <taxon>Amphisphaeriales</taxon>
        <taxon>Sporocadaceae</taxon>
        <taxon>Pestalotiopsis</taxon>
    </lineage>
</organism>
<dbReference type="GO" id="GO:0048315">
    <property type="term" value="P:conidium formation"/>
    <property type="evidence" value="ECO:0007669"/>
    <property type="project" value="TreeGrafter"/>
</dbReference>
<dbReference type="GO" id="GO:0043935">
    <property type="term" value="P:sexual sporulation resulting in formation of a cellular spore"/>
    <property type="evidence" value="ECO:0007669"/>
    <property type="project" value="TreeGrafter"/>
</dbReference>
<dbReference type="AlphaFoldDB" id="W3WMW4"/>
<dbReference type="Proteomes" id="UP000030651">
    <property type="component" value="Unassembled WGS sequence"/>
</dbReference>
<dbReference type="GO" id="GO:0075306">
    <property type="term" value="P:regulation of conidium formation"/>
    <property type="evidence" value="ECO:0007669"/>
    <property type="project" value="TreeGrafter"/>
</dbReference>
<feature type="transmembrane region" description="Helical" evidence="1">
    <location>
        <begin position="304"/>
        <end position="326"/>
    </location>
</feature>
<dbReference type="EMBL" id="KI912120">
    <property type="protein sequence ID" value="ETS74507.1"/>
    <property type="molecule type" value="Genomic_DNA"/>
</dbReference>